<reference evidence="6" key="2">
    <citation type="submission" date="2020-04" db="EMBL/GenBank/DDBJ databases">
        <authorList>
            <person name="Santos R.A.C."/>
            <person name="Steenwyk J.L."/>
            <person name="Rivero-Menendez O."/>
            <person name="Mead M.E."/>
            <person name="Silva L.P."/>
            <person name="Bastos R.W."/>
            <person name="Alastruey-Izquierdo A."/>
            <person name="Goldman G.H."/>
            <person name="Rokas A."/>
        </authorList>
    </citation>
    <scope>NUCLEOTIDE SEQUENCE</scope>
    <source>
        <strain evidence="6">CNM-CM8927</strain>
    </source>
</reference>
<comment type="caution">
    <text evidence="6">The sequence shown here is derived from an EMBL/GenBank/DDBJ whole genome shotgun (WGS) entry which is preliminary data.</text>
</comment>
<proteinExistence type="inferred from homology"/>
<dbReference type="PANTHER" id="PTHR46072">
    <property type="entry name" value="AMIDASE-RELATED-RELATED"/>
    <property type="match status" value="1"/>
</dbReference>
<dbReference type="EMBL" id="JAAAPU010000096">
    <property type="protein sequence ID" value="KAF4202778.1"/>
    <property type="molecule type" value="Genomic_DNA"/>
</dbReference>
<evidence type="ECO:0000256" key="4">
    <source>
        <dbReference type="ARBA" id="ARBA00022801"/>
    </source>
</evidence>
<dbReference type="AlphaFoldDB" id="A0AAN5YKI2"/>
<dbReference type="InterPro" id="IPR023631">
    <property type="entry name" value="Amidase_dom"/>
</dbReference>
<dbReference type="InterPro" id="IPR036928">
    <property type="entry name" value="AS_sf"/>
</dbReference>
<evidence type="ECO:0000256" key="2">
    <source>
        <dbReference type="ARBA" id="ARBA00009199"/>
    </source>
</evidence>
<name>A0AAN5YKI2_ASPLE</name>
<accession>A0AAN5YKI2</accession>
<evidence type="ECO:0000256" key="1">
    <source>
        <dbReference type="ARBA" id="ARBA00001311"/>
    </source>
</evidence>
<sequence>MLSPPIAVTRSQAYPRENVMDIPRRSGLLTPKELSITENWDVRGLLAQMRQGTLSAEDVVRAFSKRAAIAHQVTRCLTEPLFPSAIQQAQHLDSVLQRTGRPVGPLHGLPVSVKDCFRIKGVDSCIGLTALAFKPSTFHARLVNMLLSLGAVIIAKTNVSQGMAAPDSYNHVFGRTLNPLNHRLTVGGSSGGEAALVAMRGSMVGFGTDIGGSIRVPAMCTGLYGFKPSVGRIPFGGVVTGQPAGLGRVALQGVAGPLARSVADLGTVLAEIIPIAERFGEDCTPGRWKGESLGPDKRTREFTVGVLRTDDLVTPLPPVAQVLDEVADSLRRTPGVRVVDVPVPPALRKCQGIAGRLMGADGGGGLLDLLESTSEPLIPWLQKRMKRREALSLEQLIELQEQRSDIEKELLGMWTVNGDCTKRIDAIITPVAPHPVPEIDRFNAIGYTASFVLLDCPAGTIPVRNFTESDLDSGNDMDSPVLGSWDRVNRELWQEKSVNRRVYLDSPLSIQVVTPKQHDYELHIEQTFMAQPTSFQLRDELTKLPPVRGALSVVPGPILQQIRELKKTGSDFILEEDLATVFGRAELDTGLERLFRSTVIIPGFEEIYPSSEIRLASGPGPTVLRALKESHYLSTIIQLSFLGFMHERTTLATNLVACLNERHHLGAPDSNPANYEGVCEILRVCASQTSSFPWDLYIGRVEAQLPKTCTFMANKTSVDELQWRVLTPNLLLAAMDYLCLVQAFPADRLMAVPSQAGLVPLVVWAHHILGLTVLLKGSPDGDVLFGYASSPQITIKWCDHIDLTDAVYLLDSKMEIILSTDLSHNIHARIISEERCRLKGYGTKLVNRFKAKEDDMAPSRVQLVCITLAFCRVVTPFLYRVDLKEKGVSTPLIQARDSVESWRLRAAADILFSGVPWNLATADAYTDALKTQTVERLLEHLRVDFSPGDFGPYRPAPRRKLTSFPSGVTPS</sequence>
<evidence type="ECO:0000256" key="3">
    <source>
        <dbReference type="ARBA" id="ARBA00012922"/>
    </source>
</evidence>
<evidence type="ECO:0000259" key="5">
    <source>
        <dbReference type="Pfam" id="PF01425"/>
    </source>
</evidence>
<dbReference type="SUPFAM" id="SSF75304">
    <property type="entry name" value="Amidase signature (AS) enzymes"/>
    <property type="match status" value="1"/>
</dbReference>
<feature type="domain" description="Amidase" evidence="5">
    <location>
        <begin position="58"/>
        <end position="522"/>
    </location>
</feature>
<dbReference type="EC" id="3.5.1.4" evidence="3"/>
<reference evidence="6" key="1">
    <citation type="journal article" date="2020" name="bioRxiv">
        <title>Genomic and phenotypic heterogeneity of clinical isolates of the human pathogens Aspergillus fumigatus, Aspergillus lentulus and Aspergillus fumigatiaffinis.</title>
        <authorList>
            <person name="dos Santos R.A.C."/>
            <person name="Steenwyk J.L."/>
            <person name="Rivero-Menendez O."/>
            <person name="Mead M.E."/>
            <person name="Silva L.P."/>
            <person name="Bastos R.W."/>
            <person name="Alastruey-Izquierdo A."/>
            <person name="Goldman G.H."/>
            <person name="Rokas A."/>
        </authorList>
    </citation>
    <scope>NUCLEOTIDE SEQUENCE</scope>
    <source>
        <strain evidence="6">CNM-CM8927</strain>
    </source>
</reference>
<dbReference type="Pfam" id="PF01425">
    <property type="entry name" value="Amidase"/>
    <property type="match status" value="1"/>
</dbReference>
<dbReference type="Proteomes" id="UP000649114">
    <property type="component" value="Unassembled WGS sequence"/>
</dbReference>
<dbReference type="Gene3D" id="3.90.1300.10">
    <property type="entry name" value="Amidase signature (AS) domain"/>
    <property type="match status" value="1"/>
</dbReference>
<dbReference type="GO" id="GO:0004040">
    <property type="term" value="F:amidase activity"/>
    <property type="evidence" value="ECO:0007669"/>
    <property type="project" value="UniProtKB-EC"/>
</dbReference>
<organism evidence="6 7">
    <name type="scientific">Aspergillus lentulus</name>
    <dbReference type="NCBI Taxonomy" id="293939"/>
    <lineage>
        <taxon>Eukaryota</taxon>
        <taxon>Fungi</taxon>
        <taxon>Dikarya</taxon>
        <taxon>Ascomycota</taxon>
        <taxon>Pezizomycotina</taxon>
        <taxon>Eurotiomycetes</taxon>
        <taxon>Eurotiomycetidae</taxon>
        <taxon>Eurotiales</taxon>
        <taxon>Aspergillaceae</taxon>
        <taxon>Aspergillus</taxon>
        <taxon>Aspergillus subgen. Fumigati</taxon>
    </lineage>
</organism>
<gene>
    <name evidence="6" type="ORF">CNMCM8927_009602</name>
</gene>
<dbReference type="PROSITE" id="PS00571">
    <property type="entry name" value="AMIDASES"/>
    <property type="match status" value="1"/>
</dbReference>
<protein>
    <recommendedName>
        <fullName evidence="3">amidase</fullName>
        <ecNumber evidence="3">3.5.1.4</ecNumber>
    </recommendedName>
</protein>
<comment type="catalytic activity">
    <reaction evidence="1">
        <text>a monocarboxylic acid amide + H2O = a monocarboxylate + NH4(+)</text>
        <dbReference type="Rhea" id="RHEA:12020"/>
        <dbReference type="ChEBI" id="CHEBI:15377"/>
        <dbReference type="ChEBI" id="CHEBI:28938"/>
        <dbReference type="ChEBI" id="CHEBI:35757"/>
        <dbReference type="ChEBI" id="CHEBI:83628"/>
        <dbReference type="EC" id="3.5.1.4"/>
    </reaction>
</comment>
<keyword evidence="4" id="KW-0378">Hydrolase</keyword>
<evidence type="ECO:0000313" key="6">
    <source>
        <dbReference type="EMBL" id="KAF4202778.1"/>
    </source>
</evidence>
<dbReference type="PANTHER" id="PTHR46072:SF6">
    <property type="entry name" value="AMIDASE, PUTATIVE (AFU_ORTHOLOGUE AFUA_1G14530)-RELATED"/>
    <property type="match status" value="1"/>
</dbReference>
<dbReference type="InterPro" id="IPR020556">
    <property type="entry name" value="Amidase_CS"/>
</dbReference>
<comment type="similarity">
    <text evidence="2">Belongs to the amidase family.</text>
</comment>
<evidence type="ECO:0000313" key="7">
    <source>
        <dbReference type="Proteomes" id="UP000649114"/>
    </source>
</evidence>